<dbReference type="InterPro" id="IPR038005">
    <property type="entry name" value="RX-like_CC"/>
</dbReference>
<dbReference type="PANTHER" id="PTHR23155:SF1185">
    <property type="entry name" value="DISEASE RESISTANCE RPP8-LIKE PROTEIN 3-RELATED"/>
    <property type="match status" value="1"/>
</dbReference>
<comment type="caution">
    <text evidence="8">The sequence shown here is derived from an EMBL/GenBank/DDBJ whole genome shotgun (WGS) entry which is preliminary data.</text>
</comment>
<dbReference type="InterPro" id="IPR055414">
    <property type="entry name" value="LRR_R13L4/SHOC2-like"/>
</dbReference>
<reference evidence="8 9" key="1">
    <citation type="journal article" date="2018" name="Nat. Genet.">
        <title>The Rosa genome provides new insights in the design of modern roses.</title>
        <authorList>
            <person name="Bendahmane M."/>
        </authorList>
    </citation>
    <scope>NUCLEOTIDE SEQUENCE [LARGE SCALE GENOMIC DNA]</scope>
    <source>
        <strain evidence="9">cv. Old Blush</strain>
    </source>
</reference>
<dbReference type="Gramene" id="PRQ58317">
    <property type="protein sequence ID" value="PRQ58317"/>
    <property type="gene ID" value="RchiOBHm_Chr1g0357971"/>
</dbReference>
<dbReference type="InterPro" id="IPR036388">
    <property type="entry name" value="WH-like_DNA-bd_sf"/>
</dbReference>
<evidence type="ECO:0000256" key="1">
    <source>
        <dbReference type="ARBA" id="ARBA00022737"/>
    </source>
</evidence>
<sequence length="962" mass="110411">MAEAVVSMVIHGLRPLGSLMIQQAMFFNGVGDKVELAQTELLLMQGFLKDADARQENEEVVRLWVNIIRDAAYDLEDAIESFVLKVAFKREASVKVVLKRFACFLCKGVDRYKIGLEIESITTKLSRLRLTMQSYDIKQEKGNEGAATSMRQRERRLTYPHVIDHDVVGLGDDTEMLATNLVEEKGPQVVTIWGMGGSGKTTLAKQIYNHKKVKSHFDCFAWVCISQQCDGTAVMKEIFIKLSGVSDERRQGIANLSNDEVAERLCNFQRHRKCLVVIDDIWTLDAWNSFKGGFSVNEETESRILLTTRNREVASLARGNGLLYESQALSADESWNLFRKIAFFEMDDTNSDSQIYSKKEELGKNMLQHCAGLPLAIIVLAGLLARKDTIDEWETVHKNVNVYIRRGTDLEREYKGQKHGGASWVLALSYDNLPYRLKLCFLYSANFPEDYEIPVKRLTQLWMAEGFISTTSTEMMEDVSYSCLSELVERCMVQVVDIGLSGKIKTCRLHDLMRDLCLLKAEEENFLHVVNFSTGTRTNTTQVGRVRRVAMYVNNTVDQLVPTTRGAPLRSLLCFGPQYFWNKKLKKVIRSVFNDFKLLRVLELEGMGGLEKLPSTIGNLVHLRFLSLKRSRVENLPLSVANLVCLQTLDLRTGSLMKIPNVFKKMEQLRHLYLPWYYYRVRGELSLPTACNLQTLVNVECENCDFNALVELYNLRKLSIQDWADVKNWKKLEEFLKSRSSPTFHHLRSLSLRLYGHDSLTDLSGFRFIYKLRLVGTSIKELPENLLSFPNLITIKLVETQLKGDQIEILEKLPHLRVLYLRGRVFSSLPSNTLVCSNRGFPNLEFLSLGNLHELKKWRVEEGAMPRLRRLCIDTCEKLRAVPDGLQYVATLKELTVKCMPSKFCSRLGEDGEDFHKIKHVPSLIITGTEQRDLEDLRKEREKWRKKLLGERVSRRTWTCLK</sequence>
<dbReference type="InterPro" id="IPR032675">
    <property type="entry name" value="LRR_dom_sf"/>
</dbReference>
<dbReference type="Gene3D" id="1.20.5.4130">
    <property type="match status" value="1"/>
</dbReference>
<dbReference type="FunFam" id="3.40.50.300:FF:001091">
    <property type="entry name" value="Probable disease resistance protein At1g61300"/>
    <property type="match status" value="1"/>
</dbReference>
<dbReference type="EMBL" id="PDCK01000039">
    <property type="protein sequence ID" value="PRQ58317.1"/>
    <property type="molecule type" value="Genomic_DNA"/>
</dbReference>
<feature type="domain" description="NB-ARC" evidence="4">
    <location>
        <begin position="174"/>
        <end position="344"/>
    </location>
</feature>
<dbReference type="InterPro" id="IPR027417">
    <property type="entry name" value="P-loop_NTPase"/>
</dbReference>
<dbReference type="Pfam" id="PF18052">
    <property type="entry name" value="Rx_N"/>
    <property type="match status" value="1"/>
</dbReference>
<evidence type="ECO:0000256" key="3">
    <source>
        <dbReference type="ARBA" id="ARBA00022821"/>
    </source>
</evidence>
<dbReference type="GO" id="GO:0098542">
    <property type="term" value="P:defense response to other organism"/>
    <property type="evidence" value="ECO:0007669"/>
    <property type="project" value="TreeGrafter"/>
</dbReference>
<dbReference type="SUPFAM" id="SSF52058">
    <property type="entry name" value="L domain-like"/>
    <property type="match status" value="1"/>
</dbReference>
<name>A0A2P6SI20_ROSCH</name>
<dbReference type="PRINTS" id="PR00364">
    <property type="entry name" value="DISEASERSIST"/>
</dbReference>
<dbReference type="Gene3D" id="3.40.50.300">
    <property type="entry name" value="P-loop containing nucleotide triphosphate hydrolases"/>
    <property type="match status" value="1"/>
</dbReference>
<keyword evidence="8" id="KW-0378">Hydrolase</keyword>
<keyword evidence="3" id="KW-0611">Plant defense</keyword>
<evidence type="ECO:0000256" key="2">
    <source>
        <dbReference type="ARBA" id="ARBA00022741"/>
    </source>
</evidence>
<dbReference type="Proteomes" id="UP000238479">
    <property type="component" value="Chromosome 1"/>
</dbReference>
<evidence type="ECO:0000259" key="4">
    <source>
        <dbReference type="Pfam" id="PF00931"/>
    </source>
</evidence>
<proteinExistence type="predicted"/>
<feature type="domain" description="Disease resistance protein winged helix" evidence="6">
    <location>
        <begin position="447"/>
        <end position="517"/>
    </location>
</feature>
<gene>
    <name evidence="8" type="ORF">RchiOBHm_Chr1g0357971</name>
</gene>
<evidence type="ECO:0000313" key="8">
    <source>
        <dbReference type="EMBL" id="PRQ58317.1"/>
    </source>
</evidence>
<dbReference type="InterPro" id="IPR002182">
    <property type="entry name" value="NB-ARC"/>
</dbReference>
<keyword evidence="1" id="KW-0677">Repeat</keyword>
<dbReference type="SUPFAM" id="SSF52540">
    <property type="entry name" value="P-loop containing nucleoside triphosphate hydrolases"/>
    <property type="match status" value="1"/>
</dbReference>
<dbReference type="Gene3D" id="1.10.8.430">
    <property type="entry name" value="Helical domain of apoptotic protease-activating factors"/>
    <property type="match status" value="1"/>
</dbReference>
<dbReference type="GO" id="GO:0016787">
    <property type="term" value="F:hydrolase activity"/>
    <property type="evidence" value="ECO:0007669"/>
    <property type="project" value="UniProtKB-KW"/>
</dbReference>
<keyword evidence="9" id="KW-1185">Reference proteome</keyword>
<feature type="domain" description="Disease resistance R13L4/SHOC-2-like LRR" evidence="7">
    <location>
        <begin position="591"/>
        <end position="900"/>
    </location>
</feature>
<dbReference type="Pfam" id="PF23559">
    <property type="entry name" value="WHD_DRP"/>
    <property type="match status" value="1"/>
</dbReference>
<evidence type="ECO:0000259" key="7">
    <source>
        <dbReference type="Pfam" id="PF23598"/>
    </source>
</evidence>
<evidence type="ECO:0000259" key="5">
    <source>
        <dbReference type="Pfam" id="PF18052"/>
    </source>
</evidence>
<dbReference type="InterPro" id="IPR041118">
    <property type="entry name" value="Rx_N"/>
</dbReference>
<dbReference type="InterPro" id="IPR044974">
    <property type="entry name" value="Disease_R_plants"/>
</dbReference>
<keyword evidence="2" id="KW-0547">Nucleotide-binding</keyword>
<dbReference type="AlphaFoldDB" id="A0A2P6SI20"/>
<protein>
    <submittedName>
        <fullName evidence="8">Putative P-loop containing nucleoside triphosphate hydrolase, leucine-rich repeat domain, L</fullName>
    </submittedName>
</protein>
<feature type="domain" description="Disease resistance N-terminal" evidence="5">
    <location>
        <begin position="14"/>
        <end position="91"/>
    </location>
</feature>
<dbReference type="FunFam" id="1.10.10.10:FF:000322">
    <property type="entry name" value="Probable disease resistance protein At1g63360"/>
    <property type="match status" value="1"/>
</dbReference>
<dbReference type="InterPro" id="IPR042197">
    <property type="entry name" value="Apaf_helical"/>
</dbReference>
<dbReference type="Pfam" id="PF00931">
    <property type="entry name" value="NB-ARC"/>
    <property type="match status" value="1"/>
</dbReference>
<dbReference type="GO" id="GO:0043531">
    <property type="term" value="F:ADP binding"/>
    <property type="evidence" value="ECO:0007669"/>
    <property type="project" value="InterPro"/>
</dbReference>
<dbReference type="OMA" id="VECENCD"/>
<evidence type="ECO:0000259" key="6">
    <source>
        <dbReference type="Pfam" id="PF23559"/>
    </source>
</evidence>
<dbReference type="Pfam" id="PF23598">
    <property type="entry name" value="LRR_14"/>
    <property type="match status" value="1"/>
</dbReference>
<dbReference type="PANTHER" id="PTHR23155">
    <property type="entry name" value="DISEASE RESISTANCE PROTEIN RP"/>
    <property type="match status" value="1"/>
</dbReference>
<dbReference type="Gene3D" id="3.80.10.10">
    <property type="entry name" value="Ribonuclease Inhibitor"/>
    <property type="match status" value="2"/>
</dbReference>
<dbReference type="InterPro" id="IPR058922">
    <property type="entry name" value="WHD_DRP"/>
</dbReference>
<dbReference type="Gene3D" id="1.10.10.10">
    <property type="entry name" value="Winged helix-like DNA-binding domain superfamily/Winged helix DNA-binding domain"/>
    <property type="match status" value="1"/>
</dbReference>
<dbReference type="CDD" id="cd14798">
    <property type="entry name" value="RX-CC_like"/>
    <property type="match status" value="1"/>
</dbReference>
<organism evidence="8 9">
    <name type="scientific">Rosa chinensis</name>
    <name type="common">China rose</name>
    <dbReference type="NCBI Taxonomy" id="74649"/>
    <lineage>
        <taxon>Eukaryota</taxon>
        <taxon>Viridiplantae</taxon>
        <taxon>Streptophyta</taxon>
        <taxon>Embryophyta</taxon>
        <taxon>Tracheophyta</taxon>
        <taxon>Spermatophyta</taxon>
        <taxon>Magnoliopsida</taxon>
        <taxon>eudicotyledons</taxon>
        <taxon>Gunneridae</taxon>
        <taxon>Pentapetalae</taxon>
        <taxon>rosids</taxon>
        <taxon>fabids</taxon>
        <taxon>Rosales</taxon>
        <taxon>Rosaceae</taxon>
        <taxon>Rosoideae</taxon>
        <taxon>Rosoideae incertae sedis</taxon>
        <taxon>Rosa</taxon>
    </lineage>
</organism>
<accession>A0A2P6SI20</accession>
<evidence type="ECO:0000313" key="9">
    <source>
        <dbReference type="Proteomes" id="UP000238479"/>
    </source>
</evidence>